<comment type="catalytic activity">
    <reaction evidence="3">
        <text>choline + acetyl-CoA = acetylcholine + CoA</text>
        <dbReference type="Rhea" id="RHEA:18821"/>
        <dbReference type="ChEBI" id="CHEBI:15354"/>
        <dbReference type="ChEBI" id="CHEBI:15355"/>
        <dbReference type="ChEBI" id="CHEBI:57287"/>
        <dbReference type="ChEBI" id="CHEBI:57288"/>
        <dbReference type="EC" id="2.3.1.6"/>
    </reaction>
</comment>
<dbReference type="InterPro" id="IPR000542">
    <property type="entry name" value="Carn_acyl_trans"/>
</dbReference>
<keyword evidence="7" id="KW-1185">Reference proteome</keyword>
<evidence type="ECO:0000313" key="7">
    <source>
        <dbReference type="Proteomes" id="UP001266305"/>
    </source>
</evidence>
<organism evidence="6 7">
    <name type="scientific">Saguinus oedipus</name>
    <name type="common">Cotton-top tamarin</name>
    <name type="synonym">Oedipomidas oedipus</name>
    <dbReference type="NCBI Taxonomy" id="9490"/>
    <lineage>
        <taxon>Eukaryota</taxon>
        <taxon>Metazoa</taxon>
        <taxon>Chordata</taxon>
        <taxon>Craniata</taxon>
        <taxon>Vertebrata</taxon>
        <taxon>Euteleostomi</taxon>
        <taxon>Mammalia</taxon>
        <taxon>Eutheria</taxon>
        <taxon>Euarchontoglires</taxon>
        <taxon>Primates</taxon>
        <taxon>Haplorrhini</taxon>
        <taxon>Platyrrhini</taxon>
        <taxon>Cebidae</taxon>
        <taxon>Callitrichinae</taxon>
        <taxon>Saguinus</taxon>
    </lineage>
</organism>
<gene>
    <name evidence="6" type="ORF">P7K49_023742</name>
</gene>
<evidence type="ECO:0000256" key="4">
    <source>
        <dbReference type="SAM" id="MobiDB-lite"/>
    </source>
</evidence>
<feature type="region of interest" description="Disordered" evidence="4">
    <location>
        <begin position="102"/>
        <end position="122"/>
    </location>
</feature>
<dbReference type="Gene3D" id="3.30.559.70">
    <property type="entry name" value="Choline/Carnitine o-acyltransferase, domain 2"/>
    <property type="match status" value="1"/>
</dbReference>
<proteinExistence type="predicted"/>
<protein>
    <recommendedName>
        <fullName evidence="5">Choline/carnitine acyltransferase domain-containing protein</fullName>
    </recommendedName>
</protein>
<dbReference type="EMBL" id="JASSZA010000011">
    <property type="protein sequence ID" value="KAK2098291.1"/>
    <property type="molecule type" value="Genomic_DNA"/>
</dbReference>
<keyword evidence="1" id="KW-0012">Acyltransferase</keyword>
<comment type="function">
    <text evidence="2">Catalyzes the reversible synthesis of acetylcholine (ACh) from acetyl CoA and choline at cholinergic synapses.</text>
</comment>
<evidence type="ECO:0000313" key="6">
    <source>
        <dbReference type="EMBL" id="KAK2098291.1"/>
    </source>
</evidence>
<dbReference type="PANTHER" id="PTHR22589">
    <property type="entry name" value="CARNITINE O-ACYLTRANSFERASE"/>
    <property type="match status" value="1"/>
</dbReference>
<name>A0ABQ9UMJ2_SAGOE</name>
<dbReference type="InterPro" id="IPR039551">
    <property type="entry name" value="Cho/carn_acyl_trans"/>
</dbReference>
<sequence length="153" mass="16883">MVPAMHAMRGNKADGPRPCPRAAVQTRDELLRNPWTAQSGNLGLHLYCPEPSWERGRKCRAFVVGRDGTCGVVCEHSPFDGIVLVQCTEHLLKHISLATGPQEVASVPSRTQSSRKLVRADSVSELPAPRRLRWKCSPEIQGHLASSAEKLQR</sequence>
<keyword evidence="1" id="KW-0808">Transferase</keyword>
<dbReference type="Pfam" id="PF00755">
    <property type="entry name" value="Carn_acyltransf"/>
    <property type="match status" value="1"/>
</dbReference>
<comment type="caution">
    <text evidence="6">The sequence shown here is derived from an EMBL/GenBank/DDBJ whole genome shotgun (WGS) entry which is preliminary data.</text>
</comment>
<dbReference type="SUPFAM" id="SSF52777">
    <property type="entry name" value="CoA-dependent acyltransferases"/>
    <property type="match status" value="1"/>
</dbReference>
<accession>A0ABQ9UMJ2</accession>
<evidence type="ECO:0000256" key="3">
    <source>
        <dbReference type="ARBA" id="ARBA00048143"/>
    </source>
</evidence>
<dbReference type="Proteomes" id="UP001266305">
    <property type="component" value="Unassembled WGS sequence"/>
</dbReference>
<dbReference type="PANTHER" id="PTHR22589:SF14">
    <property type="entry name" value="CHOLINE O-ACETYLTRANSFERASE"/>
    <property type="match status" value="1"/>
</dbReference>
<dbReference type="InterPro" id="IPR042231">
    <property type="entry name" value="Cho/carn_acyl_trans_2"/>
</dbReference>
<feature type="domain" description="Choline/carnitine acyltransferase" evidence="5">
    <location>
        <begin position="58"/>
        <end position="152"/>
    </location>
</feature>
<evidence type="ECO:0000259" key="5">
    <source>
        <dbReference type="Pfam" id="PF00755"/>
    </source>
</evidence>
<evidence type="ECO:0000256" key="2">
    <source>
        <dbReference type="ARBA" id="ARBA00037088"/>
    </source>
</evidence>
<reference evidence="6 7" key="1">
    <citation type="submission" date="2023-05" db="EMBL/GenBank/DDBJ databases">
        <title>B98-5 Cell Line De Novo Hybrid Assembly: An Optical Mapping Approach.</title>
        <authorList>
            <person name="Kananen K."/>
            <person name="Auerbach J.A."/>
            <person name="Kautto E."/>
            <person name="Blachly J.S."/>
        </authorList>
    </citation>
    <scope>NUCLEOTIDE SEQUENCE [LARGE SCALE GENOMIC DNA]</scope>
    <source>
        <strain evidence="6">B95-8</strain>
        <tissue evidence="6">Cell line</tissue>
    </source>
</reference>
<evidence type="ECO:0000256" key="1">
    <source>
        <dbReference type="ARBA" id="ARBA00023315"/>
    </source>
</evidence>